<keyword evidence="2" id="KW-1185">Reference proteome</keyword>
<reference evidence="1 2" key="1">
    <citation type="submission" date="2018-04" db="EMBL/GenBank/DDBJ databases">
        <title>Genomic Encyclopedia of Archaeal and Bacterial Type Strains, Phase II (KMG-II): from individual species to whole genera.</title>
        <authorList>
            <person name="Goeker M."/>
        </authorList>
    </citation>
    <scope>NUCLEOTIDE SEQUENCE [LARGE SCALE GENOMIC DNA]</scope>
    <source>
        <strain evidence="1 2">DSM 23382</strain>
    </source>
</reference>
<dbReference type="AlphaFoldDB" id="A0A2T5VIC9"/>
<dbReference type="InterPro" id="IPR021457">
    <property type="entry name" value="DUF3108"/>
</dbReference>
<organism evidence="1 2">
    <name type="scientific">Breoghania corrubedonensis</name>
    <dbReference type="NCBI Taxonomy" id="665038"/>
    <lineage>
        <taxon>Bacteria</taxon>
        <taxon>Pseudomonadati</taxon>
        <taxon>Pseudomonadota</taxon>
        <taxon>Alphaproteobacteria</taxon>
        <taxon>Hyphomicrobiales</taxon>
        <taxon>Stappiaceae</taxon>
        <taxon>Breoghania</taxon>
    </lineage>
</organism>
<gene>
    <name evidence="1" type="ORF">C8N35_1011530</name>
</gene>
<comment type="caution">
    <text evidence="1">The sequence shown here is derived from an EMBL/GenBank/DDBJ whole genome shotgun (WGS) entry which is preliminary data.</text>
</comment>
<proteinExistence type="predicted"/>
<evidence type="ECO:0000313" key="2">
    <source>
        <dbReference type="Proteomes" id="UP000244081"/>
    </source>
</evidence>
<dbReference type="Pfam" id="PF11306">
    <property type="entry name" value="DUF3108"/>
    <property type="match status" value="1"/>
</dbReference>
<dbReference type="EMBL" id="QAYG01000001">
    <property type="protein sequence ID" value="PTW63476.1"/>
    <property type="molecule type" value="Genomic_DNA"/>
</dbReference>
<accession>A0A2T5VIC9</accession>
<protein>
    <submittedName>
        <fullName evidence="1">Uncharacterized protein DUF3108</fullName>
    </submittedName>
</protein>
<name>A0A2T5VIC9_9HYPH</name>
<dbReference type="Proteomes" id="UP000244081">
    <property type="component" value="Unassembled WGS sequence"/>
</dbReference>
<evidence type="ECO:0000313" key="1">
    <source>
        <dbReference type="EMBL" id="PTW63476.1"/>
    </source>
</evidence>
<sequence>MFRNLDRMTVSKTATNARPRSRAAAIGATALVCVSVAALPLSGLVASRPADAAQRGATIGALYDISFSGLTFAKGELSVQLDGNAYEARVGMRTSGLVGVFVPSKSNAESTGRLRGSHVVPTRYAMISKEADLSSKVSMDMGRGDVRDLAVTPQLKNRPDRIPVTRSHRRNVVDPLSAALMPLSSGSNGLSPNACDRRIPIFDGWQRYDVQLSYRRTEDVSGRGYDGPVVVCGARWIPVAGHRPDKRSVKYMAANKHIEIWLAPVANEPLLVPYRISLRTMSGDIVVEARKLTLPDHERKQAAR</sequence>